<proteinExistence type="predicted"/>
<evidence type="ECO:0000313" key="3">
    <source>
        <dbReference type="Proteomes" id="UP000254209"/>
    </source>
</evidence>
<accession>A0A376BLU1</accession>
<dbReference type="InterPro" id="IPR008687">
    <property type="entry name" value="MobC"/>
</dbReference>
<feature type="domain" description="Bacterial mobilisation" evidence="1">
    <location>
        <begin position="118"/>
        <end position="150"/>
    </location>
</feature>
<dbReference type="STRING" id="1120980.GCA_000745955_01346"/>
<organism evidence="2 3">
    <name type="scientific">Alysiella crassa</name>
    <dbReference type="NCBI Taxonomy" id="153491"/>
    <lineage>
        <taxon>Bacteria</taxon>
        <taxon>Pseudomonadati</taxon>
        <taxon>Pseudomonadota</taxon>
        <taxon>Betaproteobacteria</taxon>
        <taxon>Neisseriales</taxon>
        <taxon>Neisseriaceae</taxon>
        <taxon>Alysiella</taxon>
    </lineage>
</organism>
<sequence length="188" mass="22001">MKNSSKKIDVYGLTTDEIQQLRQIAKERYGKASVSLLAKKLLQAQIRQPEIINTHEEQLFERLTLRLPPKQQVYLTQKAKEQHSTLNEVARDIIAEYITKNPVLGNDAVQALFQYNYQLLRIGRNINQIARQFNEMSPQSLTTKQLNELVEYLDYHTDIVHRVLEKQEKPLKFSESWRLMYAASKQAD</sequence>
<protein>
    <submittedName>
        <fullName evidence="2">Bacterial mobilisation protein (MobC)</fullName>
    </submittedName>
</protein>
<dbReference type="Proteomes" id="UP000254209">
    <property type="component" value="Unassembled WGS sequence"/>
</dbReference>
<evidence type="ECO:0000313" key="2">
    <source>
        <dbReference type="EMBL" id="SSY70679.1"/>
    </source>
</evidence>
<dbReference type="OrthoDB" id="9789818at2"/>
<dbReference type="EMBL" id="UFSO01000002">
    <property type="protein sequence ID" value="SSY70679.1"/>
    <property type="molecule type" value="Genomic_DNA"/>
</dbReference>
<name>A0A376BLU1_9NEIS</name>
<reference evidence="2 3" key="1">
    <citation type="submission" date="2018-06" db="EMBL/GenBank/DDBJ databases">
        <authorList>
            <consortium name="Pathogen Informatics"/>
            <person name="Doyle S."/>
        </authorList>
    </citation>
    <scope>NUCLEOTIDE SEQUENCE [LARGE SCALE GENOMIC DNA]</scope>
    <source>
        <strain evidence="2 3">NCTC10283</strain>
    </source>
</reference>
<evidence type="ECO:0000259" key="1">
    <source>
        <dbReference type="Pfam" id="PF05713"/>
    </source>
</evidence>
<dbReference type="AlphaFoldDB" id="A0A376BLU1"/>
<dbReference type="Pfam" id="PF05713">
    <property type="entry name" value="MobC"/>
    <property type="match status" value="1"/>
</dbReference>
<dbReference type="RefSeq" id="WP_034292920.1">
    <property type="nucleotide sequence ID" value="NZ_CP091519.2"/>
</dbReference>
<gene>
    <name evidence="2" type="ORF">NCTC10283_00788</name>
</gene>
<keyword evidence="3" id="KW-1185">Reference proteome</keyword>